<keyword evidence="7 8" id="KW-0472">Membrane</keyword>
<accession>A0A371PYH9</accession>
<feature type="transmembrane region" description="Helical" evidence="8">
    <location>
        <begin position="334"/>
        <end position="355"/>
    </location>
</feature>
<dbReference type="EMBL" id="QUAC01000209">
    <property type="protein sequence ID" value="REK87542.1"/>
    <property type="molecule type" value="Genomic_DNA"/>
</dbReference>
<feature type="transmembrane region" description="Helical" evidence="8">
    <location>
        <begin position="21"/>
        <end position="43"/>
    </location>
</feature>
<dbReference type="GO" id="GO:0009103">
    <property type="term" value="P:lipopolysaccharide biosynthetic process"/>
    <property type="evidence" value="ECO:0007669"/>
    <property type="project" value="UniProtKB-ARBA"/>
</dbReference>
<feature type="transmembrane region" description="Helical" evidence="8">
    <location>
        <begin position="283"/>
        <end position="300"/>
    </location>
</feature>
<dbReference type="GO" id="GO:0016763">
    <property type="term" value="F:pentosyltransferase activity"/>
    <property type="evidence" value="ECO:0007669"/>
    <property type="project" value="TreeGrafter"/>
</dbReference>
<evidence type="ECO:0000256" key="4">
    <source>
        <dbReference type="ARBA" id="ARBA00022679"/>
    </source>
</evidence>
<evidence type="ECO:0000256" key="7">
    <source>
        <dbReference type="ARBA" id="ARBA00023136"/>
    </source>
</evidence>
<dbReference type="PANTHER" id="PTHR33908">
    <property type="entry name" value="MANNOSYLTRANSFERASE YKCB-RELATED"/>
    <property type="match status" value="1"/>
</dbReference>
<evidence type="ECO:0000256" key="6">
    <source>
        <dbReference type="ARBA" id="ARBA00022989"/>
    </source>
</evidence>
<evidence type="ECO:0000256" key="2">
    <source>
        <dbReference type="ARBA" id="ARBA00022475"/>
    </source>
</evidence>
<keyword evidence="3" id="KW-0328">Glycosyltransferase</keyword>
<feature type="transmembrane region" description="Helical" evidence="8">
    <location>
        <begin position="206"/>
        <end position="224"/>
    </location>
</feature>
<feature type="domain" description="Glycosyltransferase RgtA/B/C/D-like" evidence="9">
    <location>
        <begin position="64"/>
        <end position="224"/>
    </location>
</feature>
<dbReference type="InterPro" id="IPR050297">
    <property type="entry name" value="LipidA_mod_glycosyltrf_83"/>
</dbReference>
<evidence type="ECO:0000259" key="9">
    <source>
        <dbReference type="Pfam" id="PF13231"/>
    </source>
</evidence>
<dbReference type="AlphaFoldDB" id="A0A371PYH9"/>
<evidence type="ECO:0000256" key="8">
    <source>
        <dbReference type="SAM" id="Phobius"/>
    </source>
</evidence>
<keyword evidence="6 8" id="KW-1133">Transmembrane helix</keyword>
<dbReference type="InterPro" id="IPR038731">
    <property type="entry name" value="RgtA/B/C-like"/>
</dbReference>
<feature type="transmembrane region" description="Helical" evidence="8">
    <location>
        <begin position="85"/>
        <end position="106"/>
    </location>
</feature>
<keyword evidence="2" id="KW-1003">Cell membrane</keyword>
<gene>
    <name evidence="10" type="ORF">DY245_26055</name>
</gene>
<dbReference type="OrthoDB" id="5166595at2"/>
<reference evidence="10 11" key="1">
    <citation type="submission" date="2018-08" db="EMBL/GenBank/DDBJ databases">
        <title>Streptomyces NEAU-D10 sp. nov., a novel Actinomycete isolated from soil.</title>
        <authorList>
            <person name="Jin L."/>
        </authorList>
    </citation>
    <scope>NUCLEOTIDE SEQUENCE [LARGE SCALE GENOMIC DNA]</scope>
    <source>
        <strain evidence="10 11">NEAU-D10</strain>
    </source>
</reference>
<evidence type="ECO:0000256" key="3">
    <source>
        <dbReference type="ARBA" id="ARBA00022676"/>
    </source>
</evidence>
<name>A0A371PYH9_STRIH</name>
<dbReference type="Pfam" id="PF13231">
    <property type="entry name" value="PMT_2"/>
    <property type="match status" value="1"/>
</dbReference>
<keyword evidence="4" id="KW-0808">Transferase</keyword>
<proteinExistence type="predicted"/>
<dbReference type="RefSeq" id="WP_128509644.1">
    <property type="nucleotide sequence ID" value="NZ_QUAC01000209.1"/>
</dbReference>
<dbReference type="PANTHER" id="PTHR33908:SF11">
    <property type="entry name" value="MEMBRANE PROTEIN"/>
    <property type="match status" value="1"/>
</dbReference>
<dbReference type="GO" id="GO:0005886">
    <property type="term" value="C:plasma membrane"/>
    <property type="evidence" value="ECO:0007669"/>
    <property type="project" value="UniProtKB-SubCell"/>
</dbReference>
<feature type="transmembrane region" description="Helical" evidence="8">
    <location>
        <begin position="127"/>
        <end position="158"/>
    </location>
</feature>
<feature type="transmembrane region" description="Helical" evidence="8">
    <location>
        <begin position="249"/>
        <end position="271"/>
    </location>
</feature>
<feature type="transmembrane region" description="Helical" evidence="8">
    <location>
        <begin position="306"/>
        <end position="322"/>
    </location>
</feature>
<evidence type="ECO:0000256" key="5">
    <source>
        <dbReference type="ARBA" id="ARBA00022692"/>
    </source>
</evidence>
<keyword evidence="5 8" id="KW-0812">Transmembrane</keyword>
<evidence type="ECO:0000256" key="1">
    <source>
        <dbReference type="ARBA" id="ARBA00004651"/>
    </source>
</evidence>
<sequence length="499" mass="53155">MLTAPVDVGTDPRSAVRPARWPAAVVAGAVTVVLLALSGRYGYNVDELYFRLLGEHGWAWGYTDQPPLVPALVHATAQVLGDSVWAIRVPAALCAGAVVLLGALITAELGGTRRAQTLSALGLGSSFLVLSVGHIMVTTTLDMLAWAAVLLFVLRALLRSEGKWWLWAGVVLGLALYAKYIVALLPVALLAGLALVGPRKVFRDRWLYAGIALALAIGSPNLIYQATHDFPQLQMADALGATDGPMNRVIFVPSLVILLGPVLTVVWVAGLVKLLREPAWRPVRALAPAFVVGVALTLYGGGRPDYVGGFLIGLFAAGAVAADRWMGRRTSRRVLLCAGLAASAVLQVLMALPVLPQNSPFVPLNNISLESVGWPRLAEQVRTAYEALPRQQRERAVVLADNLGESGALDRYGHGLPAVFSGHNELHKWGPPPERAEVVVAVGVPRSRLAAGFTSCTVVGRVDNGVGVENAEQGRPITVCHGRKASWARLWPSYHYLSG</sequence>
<comment type="subcellular location">
    <subcellularLocation>
        <location evidence="1">Cell membrane</location>
        <topology evidence="1">Multi-pass membrane protein</topology>
    </subcellularLocation>
</comment>
<dbReference type="Proteomes" id="UP000262477">
    <property type="component" value="Unassembled WGS sequence"/>
</dbReference>
<evidence type="ECO:0000313" key="11">
    <source>
        <dbReference type="Proteomes" id="UP000262477"/>
    </source>
</evidence>
<protein>
    <recommendedName>
        <fullName evidence="9">Glycosyltransferase RgtA/B/C/D-like domain-containing protein</fullName>
    </recommendedName>
</protein>
<organism evidence="10 11">
    <name type="scientific">Streptomyces inhibens</name>
    <dbReference type="NCBI Taxonomy" id="2293571"/>
    <lineage>
        <taxon>Bacteria</taxon>
        <taxon>Bacillati</taxon>
        <taxon>Actinomycetota</taxon>
        <taxon>Actinomycetes</taxon>
        <taxon>Kitasatosporales</taxon>
        <taxon>Streptomycetaceae</taxon>
        <taxon>Streptomyces</taxon>
    </lineage>
</organism>
<evidence type="ECO:0000313" key="10">
    <source>
        <dbReference type="EMBL" id="REK87542.1"/>
    </source>
</evidence>
<comment type="caution">
    <text evidence="10">The sequence shown here is derived from an EMBL/GenBank/DDBJ whole genome shotgun (WGS) entry which is preliminary data.</text>
</comment>
<keyword evidence="11" id="KW-1185">Reference proteome</keyword>
<feature type="transmembrane region" description="Helical" evidence="8">
    <location>
        <begin position="164"/>
        <end position="194"/>
    </location>
</feature>